<dbReference type="GO" id="GO:0005737">
    <property type="term" value="C:cytoplasm"/>
    <property type="evidence" value="ECO:0007669"/>
    <property type="project" value="UniProtKB-SubCell"/>
</dbReference>
<dbReference type="NCBIfam" id="TIGR00281">
    <property type="entry name" value="SMC-Scp complex subunit ScpB"/>
    <property type="match status" value="1"/>
</dbReference>
<keyword evidence="2 5" id="KW-0132">Cell division</keyword>
<comment type="function">
    <text evidence="5">Participates in chromosomal partition during cell division. May act via the formation of a condensin-like complex containing Smc and ScpA that pull DNA away from mid-cell into both cell halves.</text>
</comment>
<keyword evidence="3 5" id="KW-0159">Chromosome partition</keyword>
<proteinExistence type="inferred from homology"/>
<organism evidence="6 7">
    <name type="scientific">Finegoldia magna</name>
    <name type="common">Peptostreptococcus magnus</name>
    <dbReference type="NCBI Taxonomy" id="1260"/>
    <lineage>
        <taxon>Bacteria</taxon>
        <taxon>Bacillati</taxon>
        <taxon>Bacillota</taxon>
        <taxon>Tissierellia</taxon>
        <taxon>Tissierellales</taxon>
        <taxon>Peptoniphilaceae</taxon>
        <taxon>Finegoldia</taxon>
    </lineage>
</organism>
<dbReference type="Gene3D" id="1.10.10.10">
    <property type="entry name" value="Winged helix-like DNA-binding domain superfamily/Winged helix DNA-binding domain"/>
    <property type="match status" value="2"/>
</dbReference>
<evidence type="ECO:0000256" key="3">
    <source>
        <dbReference type="ARBA" id="ARBA00022829"/>
    </source>
</evidence>
<dbReference type="AlphaFoldDB" id="A0A233VJ11"/>
<comment type="subcellular location">
    <subcellularLocation>
        <location evidence="5">Cytoplasm</location>
    </subcellularLocation>
    <text evidence="5">Associated with two foci at the outer edges of the nucleoid region in young cells, and at four foci within both cell halves in older cells.</text>
</comment>
<evidence type="ECO:0000256" key="1">
    <source>
        <dbReference type="ARBA" id="ARBA00022490"/>
    </source>
</evidence>
<dbReference type="GO" id="GO:0051301">
    <property type="term" value="P:cell division"/>
    <property type="evidence" value="ECO:0007669"/>
    <property type="project" value="UniProtKB-KW"/>
</dbReference>
<gene>
    <name evidence="5" type="primary">scpB</name>
    <name evidence="6" type="ORF">B9N55_06005</name>
</gene>
<reference evidence="7" key="1">
    <citation type="submission" date="2017-04" db="EMBL/GenBank/DDBJ databases">
        <title>Finegoldia magna isolated from orthopedic joint implant-associated infections.</title>
        <authorList>
            <person name="Bjorklund S."/>
            <person name="Bruggemann H."/>
            <person name="Jensen A."/>
            <person name="Hellmark B."/>
            <person name="Soderquist B."/>
        </authorList>
    </citation>
    <scope>NUCLEOTIDE SEQUENCE [LARGE SCALE GENOMIC DNA]</scope>
    <source>
        <strain evidence="7">12T273</strain>
    </source>
</reference>
<evidence type="ECO:0000313" key="7">
    <source>
        <dbReference type="Proteomes" id="UP000215546"/>
    </source>
</evidence>
<dbReference type="PANTHER" id="PTHR34298:SF2">
    <property type="entry name" value="SEGREGATION AND CONDENSATION PROTEIN B"/>
    <property type="match status" value="1"/>
</dbReference>
<dbReference type="InterPro" id="IPR005234">
    <property type="entry name" value="ScpB_csome_segregation"/>
</dbReference>
<dbReference type="GO" id="GO:0006260">
    <property type="term" value="P:DNA replication"/>
    <property type="evidence" value="ECO:0007669"/>
    <property type="project" value="UniProtKB-UniRule"/>
</dbReference>
<keyword evidence="1 5" id="KW-0963">Cytoplasm</keyword>
<comment type="caution">
    <text evidence="6">The sequence shown here is derived from an EMBL/GenBank/DDBJ whole genome shotgun (WGS) entry which is preliminary data.</text>
</comment>
<evidence type="ECO:0000256" key="5">
    <source>
        <dbReference type="HAMAP-Rule" id="MF_01804"/>
    </source>
</evidence>
<dbReference type="Proteomes" id="UP000215546">
    <property type="component" value="Unassembled WGS sequence"/>
</dbReference>
<dbReference type="PIRSF" id="PIRSF019345">
    <property type="entry name" value="ScpB"/>
    <property type="match status" value="1"/>
</dbReference>
<dbReference type="InterPro" id="IPR036388">
    <property type="entry name" value="WH-like_DNA-bd_sf"/>
</dbReference>
<dbReference type="PANTHER" id="PTHR34298">
    <property type="entry name" value="SEGREGATION AND CONDENSATION PROTEIN B"/>
    <property type="match status" value="1"/>
</dbReference>
<dbReference type="EMBL" id="NDYE01000012">
    <property type="protein sequence ID" value="OXZ32369.1"/>
    <property type="molecule type" value="Genomic_DNA"/>
</dbReference>
<name>A0A233VJ11_FINMA</name>
<evidence type="ECO:0000313" key="6">
    <source>
        <dbReference type="EMBL" id="OXZ32369.1"/>
    </source>
</evidence>
<comment type="subunit">
    <text evidence="5">Homodimer. Homodimerization may be required to stabilize the binding of ScpA to the Smc head domains. Component of a cohesin-like complex composed of ScpA, ScpB and the Smc homodimer, in which ScpA and ScpB bind to the head domain of Smc. The presence of the three proteins is required for the association of the complex with DNA.</text>
</comment>
<keyword evidence="4 5" id="KW-0131">Cell cycle</keyword>
<evidence type="ECO:0000256" key="2">
    <source>
        <dbReference type="ARBA" id="ARBA00022618"/>
    </source>
</evidence>
<comment type="similarity">
    <text evidence="5">Belongs to the ScpB family.</text>
</comment>
<evidence type="ECO:0000256" key="4">
    <source>
        <dbReference type="ARBA" id="ARBA00023306"/>
    </source>
</evidence>
<protein>
    <recommendedName>
        <fullName evidence="5">Segregation and condensation protein B</fullName>
    </recommendedName>
</protein>
<dbReference type="Pfam" id="PF04079">
    <property type="entry name" value="SMC_ScpB"/>
    <property type="match status" value="1"/>
</dbReference>
<sequence>MEDKIIRNKIESLLFLWGEPLDISSISEAINLSKKETRNMLDDLIKEYEYRNTSLEIRCINDNYQIQTKKEYYDFLKEIFVKNKNTRLTNTTMEVLSIIAYKQPITRIEIDEIRGVKSSSSIDTLTKKNLIKEVGRLDKIGKPILYGTTDEFLYYFNINSLEDLPKLNEIEKIIKEKENENK</sequence>
<dbReference type="SUPFAM" id="SSF46785">
    <property type="entry name" value="Winged helix' DNA-binding domain"/>
    <property type="match status" value="2"/>
</dbReference>
<dbReference type="InterPro" id="IPR036390">
    <property type="entry name" value="WH_DNA-bd_sf"/>
</dbReference>
<dbReference type="GO" id="GO:0051304">
    <property type="term" value="P:chromosome separation"/>
    <property type="evidence" value="ECO:0007669"/>
    <property type="project" value="InterPro"/>
</dbReference>
<dbReference type="HAMAP" id="MF_01804">
    <property type="entry name" value="ScpB"/>
    <property type="match status" value="1"/>
</dbReference>
<accession>A0A233VJ11</accession>
<dbReference type="RefSeq" id="WP_094208657.1">
    <property type="nucleotide sequence ID" value="NZ_AP031486.1"/>
</dbReference>